<reference evidence="2" key="1">
    <citation type="submission" date="2022-08" db="EMBL/GenBank/DDBJ databases">
        <title>Novel sulfate-reducing endosymbionts in the free-living metamonad Anaeramoeba.</title>
        <authorList>
            <person name="Jerlstrom-Hultqvist J."/>
            <person name="Cepicka I."/>
            <person name="Gallot-Lavallee L."/>
            <person name="Salas-Leiva D."/>
            <person name="Curtis B.A."/>
            <person name="Zahonova K."/>
            <person name="Pipaliya S."/>
            <person name="Dacks J."/>
            <person name="Roger A.J."/>
        </authorList>
    </citation>
    <scope>NUCLEOTIDE SEQUENCE</scope>
    <source>
        <strain evidence="2">Schooner1</strain>
    </source>
</reference>
<dbReference type="Proteomes" id="UP001150062">
    <property type="component" value="Unassembled WGS sequence"/>
</dbReference>
<organism evidence="2 3">
    <name type="scientific">Anaeramoeba flamelloides</name>
    <dbReference type="NCBI Taxonomy" id="1746091"/>
    <lineage>
        <taxon>Eukaryota</taxon>
        <taxon>Metamonada</taxon>
        <taxon>Anaeramoebidae</taxon>
        <taxon>Anaeramoeba</taxon>
    </lineage>
</organism>
<evidence type="ECO:0000313" key="3">
    <source>
        <dbReference type="Proteomes" id="UP001150062"/>
    </source>
</evidence>
<feature type="compositionally biased region" description="Polar residues" evidence="1">
    <location>
        <begin position="79"/>
        <end position="89"/>
    </location>
</feature>
<accession>A0ABQ8YYW9</accession>
<proteinExistence type="predicted"/>
<sequence length="122" mass="14340">MSQQENNFNQEDQYNYLTEKLENTLKMLRSKQENLKFDALILKGLITEQKSSQNRSSERTLKSNLNSSDESLVEVDDIPNQTQDKSLQSTETINEMEDNTFEICNPQEDLEIDSFWENYAQF</sequence>
<gene>
    <name evidence="2" type="ORF">M0813_17095</name>
</gene>
<evidence type="ECO:0000313" key="2">
    <source>
        <dbReference type="EMBL" id="KAJ6249672.1"/>
    </source>
</evidence>
<name>A0ABQ8YYW9_9EUKA</name>
<keyword evidence="3" id="KW-1185">Reference proteome</keyword>
<evidence type="ECO:0000256" key="1">
    <source>
        <dbReference type="SAM" id="MobiDB-lite"/>
    </source>
</evidence>
<feature type="region of interest" description="Disordered" evidence="1">
    <location>
        <begin position="48"/>
        <end position="89"/>
    </location>
</feature>
<comment type="caution">
    <text evidence="2">The sequence shown here is derived from an EMBL/GenBank/DDBJ whole genome shotgun (WGS) entry which is preliminary data.</text>
</comment>
<dbReference type="EMBL" id="JAOAOG010000098">
    <property type="protein sequence ID" value="KAJ6249672.1"/>
    <property type="molecule type" value="Genomic_DNA"/>
</dbReference>
<protein>
    <submittedName>
        <fullName evidence="2">Uncharacterized protein</fullName>
    </submittedName>
</protein>